<keyword evidence="3 6" id="KW-0812">Transmembrane</keyword>
<feature type="transmembrane region" description="Helical" evidence="6">
    <location>
        <begin position="187"/>
        <end position="206"/>
    </location>
</feature>
<evidence type="ECO:0000256" key="5">
    <source>
        <dbReference type="ARBA" id="ARBA00023136"/>
    </source>
</evidence>
<proteinExistence type="predicted"/>
<feature type="transmembrane region" description="Helical" evidence="6">
    <location>
        <begin position="153"/>
        <end position="175"/>
    </location>
</feature>
<evidence type="ECO:0000259" key="7">
    <source>
        <dbReference type="Pfam" id="PF05231"/>
    </source>
</evidence>
<keyword evidence="5 6" id="KW-0472">Membrane</keyword>
<evidence type="ECO:0000256" key="1">
    <source>
        <dbReference type="ARBA" id="ARBA00004651"/>
    </source>
</evidence>
<dbReference type="Pfam" id="PF05231">
    <property type="entry name" value="MASE1"/>
    <property type="match status" value="1"/>
</dbReference>
<feature type="transmembrane region" description="Helical" evidence="6">
    <location>
        <begin position="212"/>
        <end position="232"/>
    </location>
</feature>
<dbReference type="Proteomes" id="UP001302072">
    <property type="component" value="Chromosome"/>
</dbReference>
<feature type="transmembrane region" description="Helical" evidence="6">
    <location>
        <begin position="85"/>
        <end position="106"/>
    </location>
</feature>
<reference evidence="8 9" key="1">
    <citation type="submission" date="2022-12" db="EMBL/GenBank/DDBJ databases">
        <title>Two new species, Stenotrophomonas aracearum and Stenotrophomonas oahuensis, isolated from Anthurium (Araceae family) in Hawaii.</title>
        <authorList>
            <person name="Chunag S.C."/>
            <person name="Dobhal S."/>
            <person name="Alvarez A."/>
            <person name="Arif M."/>
        </authorList>
    </citation>
    <scope>NUCLEOTIDE SEQUENCE [LARGE SCALE GENOMIC DNA]</scope>
    <source>
        <strain evidence="8 9">A5586</strain>
    </source>
</reference>
<accession>A0ABY9YR18</accession>
<keyword evidence="9" id="KW-1185">Reference proteome</keyword>
<sequence length="516" mass="56886">MSDSKLVRGFQARLLELPEGLLIAVLYAAACWASRQVSVDQFFLPAGIRIAALLVCRPRMWPYLLLGDYAYFACVRAPMVERYGLTWALIASCYPFPLVASLVHMCRREVRSGDYASLLPISLISAMAINFLNVTAAHLLWPAPPQGDYWVLGVRYTIGEFLAIVTVVPLAMLWLRPAPLRTLGSWLHAPTLIMVLALASMTGFALCAPNRYLGDVPIQLLMALPVIGLAFLHGWRGVAIGVPALNFAVHLSTATTGFPGSFDPSTFTNQVGVALVAATLVLFGLVARRDEGASAKLLPVATGDHRAFRFSQHALEMTLRRHVLGIRKIYEDIDRSVCDLSDWLEERKYTEMAKVMRQFATISSREMRDKSSLIYPTSLEHVGLYLALQVGGIGQEWRSSHRVAEHQLSGDPCQLSMPLQLAAYRAITETVSLMLDMERGPLRLRARCGCFGGKRGVVIVIGLLDASAYLTPQFRGAYMQRVAAIIATYGGRIEYQGNRVRMSLVDADEVGSLSRP</sequence>
<organism evidence="8 9">
    <name type="scientific">Stenotrophomonas oahuensis</name>
    <dbReference type="NCBI Taxonomy" id="3003271"/>
    <lineage>
        <taxon>Bacteria</taxon>
        <taxon>Pseudomonadati</taxon>
        <taxon>Pseudomonadota</taxon>
        <taxon>Gammaproteobacteria</taxon>
        <taxon>Lysobacterales</taxon>
        <taxon>Lysobacteraceae</taxon>
        <taxon>Stenotrophomonas</taxon>
    </lineage>
</organism>
<evidence type="ECO:0000313" key="9">
    <source>
        <dbReference type="Proteomes" id="UP001302072"/>
    </source>
</evidence>
<gene>
    <name evidence="8" type="ORF">PDM29_20390</name>
</gene>
<evidence type="ECO:0000313" key="8">
    <source>
        <dbReference type="EMBL" id="WNH52649.1"/>
    </source>
</evidence>
<keyword evidence="4 6" id="KW-1133">Transmembrane helix</keyword>
<name>A0ABY9YR18_9GAMM</name>
<protein>
    <submittedName>
        <fullName evidence="8">MASE1 domain-containing protein</fullName>
    </submittedName>
</protein>
<feature type="domain" description="MASE1" evidence="7">
    <location>
        <begin position="14"/>
        <end position="289"/>
    </location>
</feature>
<comment type="subcellular location">
    <subcellularLocation>
        <location evidence="1">Cell membrane</location>
        <topology evidence="1">Multi-pass membrane protein</topology>
    </subcellularLocation>
</comment>
<dbReference type="InterPro" id="IPR007895">
    <property type="entry name" value="MASE1"/>
</dbReference>
<keyword evidence="2" id="KW-1003">Cell membrane</keyword>
<feature type="transmembrane region" description="Helical" evidence="6">
    <location>
        <begin position="118"/>
        <end position="141"/>
    </location>
</feature>
<dbReference type="EMBL" id="CP115541">
    <property type="protein sequence ID" value="WNH52649.1"/>
    <property type="molecule type" value="Genomic_DNA"/>
</dbReference>
<evidence type="ECO:0000256" key="3">
    <source>
        <dbReference type="ARBA" id="ARBA00022692"/>
    </source>
</evidence>
<evidence type="ECO:0000256" key="4">
    <source>
        <dbReference type="ARBA" id="ARBA00022989"/>
    </source>
</evidence>
<dbReference type="RefSeq" id="WP_311191839.1">
    <property type="nucleotide sequence ID" value="NZ_CP115541.1"/>
</dbReference>
<evidence type="ECO:0000256" key="2">
    <source>
        <dbReference type="ARBA" id="ARBA00022475"/>
    </source>
</evidence>
<evidence type="ECO:0000256" key="6">
    <source>
        <dbReference type="SAM" id="Phobius"/>
    </source>
</evidence>
<feature type="transmembrane region" description="Helical" evidence="6">
    <location>
        <begin position="270"/>
        <end position="287"/>
    </location>
</feature>